<proteinExistence type="inferred from homology"/>
<dbReference type="AlphaFoldDB" id="A0A0A0LMB4"/>
<protein>
    <recommendedName>
        <fullName evidence="8">W2 domain-containing protein</fullName>
    </recommendedName>
</protein>
<dbReference type="CDD" id="cd11561">
    <property type="entry name" value="W2_eIF5"/>
    <property type="match status" value="1"/>
</dbReference>
<keyword evidence="3" id="KW-0547">Nucleotide-binding</keyword>
<feature type="domain" description="W2" evidence="8">
    <location>
        <begin position="288"/>
        <end position="444"/>
    </location>
</feature>
<evidence type="ECO:0000256" key="5">
    <source>
        <dbReference type="ARBA" id="ARBA00023134"/>
    </source>
</evidence>
<dbReference type="OrthoDB" id="10250831at2759"/>
<dbReference type="SUPFAM" id="SSF75689">
    <property type="entry name" value="Zinc-binding domain of translation initiation factor 2 beta"/>
    <property type="match status" value="1"/>
</dbReference>
<accession>A0A0A0LMB4</accession>
<dbReference type="PANTHER" id="PTHR23001">
    <property type="entry name" value="EUKARYOTIC TRANSLATION INITIATION FACTOR"/>
    <property type="match status" value="1"/>
</dbReference>
<evidence type="ECO:0000256" key="4">
    <source>
        <dbReference type="ARBA" id="ARBA00022917"/>
    </source>
</evidence>
<dbReference type="Gene3D" id="1.25.40.180">
    <property type="match status" value="1"/>
</dbReference>
<dbReference type="SMART" id="SM00653">
    <property type="entry name" value="eIF2B_5"/>
    <property type="match status" value="1"/>
</dbReference>
<dbReference type="FunFam" id="3.30.30.170:FF:000002">
    <property type="entry name" value="Eukaryotic translation initiation factor 5"/>
    <property type="match status" value="1"/>
</dbReference>
<evidence type="ECO:0000256" key="2">
    <source>
        <dbReference type="ARBA" id="ARBA00022540"/>
    </source>
</evidence>
<dbReference type="EMBL" id="CM002923">
    <property type="protein sequence ID" value="KGN62179.1"/>
    <property type="molecule type" value="Genomic_DNA"/>
</dbReference>
<dbReference type="Pfam" id="PF01873">
    <property type="entry name" value="eIF-5_eIF-2B"/>
    <property type="match status" value="1"/>
</dbReference>
<reference evidence="9 10" key="4">
    <citation type="journal article" date="2011" name="BMC Genomics">
        <title>RNA-Seq improves annotation of protein-coding genes in the cucumber genome.</title>
        <authorList>
            <person name="Li Z."/>
            <person name="Zhang Z."/>
            <person name="Yan P."/>
            <person name="Huang S."/>
            <person name="Fei Z."/>
            <person name="Lin K."/>
        </authorList>
    </citation>
    <scope>NUCLEOTIDE SEQUENCE [LARGE SCALE GENOMIC DNA]</scope>
    <source>
        <strain evidence="10">cv. 9930</strain>
    </source>
</reference>
<comment type="similarity">
    <text evidence="1">Belongs to the eIF-2-beta/eIF-5 family.</text>
</comment>
<dbReference type="GO" id="GO:0005525">
    <property type="term" value="F:GTP binding"/>
    <property type="evidence" value="ECO:0007669"/>
    <property type="project" value="UniProtKB-KW"/>
</dbReference>
<dbReference type="InterPro" id="IPR002735">
    <property type="entry name" value="Transl_init_fac_IF2/IF5_dom"/>
</dbReference>
<dbReference type="Gene3D" id="3.30.30.170">
    <property type="match status" value="1"/>
</dbReference>
<dbReference type="Gene3D" id="2.20.25.350">
    <property type="match status" value="1"/>
</dbReference>
<dbReference type="InterPro" id="IPR016189">
    <property type="entry name" value="Transl_init_fac_IF2/IF5_N"/>
</dbReference>
<comment type="function">
    <text evidence="6">Catalyzes the hydrolysis of GTP bound to the 40S ribosomal initiation complex (40S.mRNA.Met-tRNA[F].eIF-2.GTP) with the subsequent joining of a 60S ribosomal subunit resulting in the release of eIF-2 and the guanine nucleotide. The subsequent joining of a 60S ribosomal subunit results in the formation of a functional 80S initiation complex (80S.mRNA.Met-tRNA[F]).</text>
</comment>
<evidence type="ECO:0000259" key="8">
    <source>
        <dbReference type="PROSITE" id="PS51363"/>
    </source>
</evidence>
<name>A0A0A0LMB4_CUCSA</name>
<evidence type="ECO:0000256" key="7">
    <source>
        <dbReference type="SAM" id="MobiDB-lite"/>
    </source>
</evidence>
<dbReference type="SUPFAM" id="SSF100966">
    <property type="entry name" value="Translation initiation factor 2 beta, aIF2beta, N-terminal domain"/>
    <property type="match status" value="1"/>
</dbReference>
<dbReference type="eggNOG" id="KOG2767">
    <property type="taxonomic scope" value="Eukaryota"/>
</dbReference>
<evidence type="ECO:0000256" key="1">
    <source>
        <dbReference type="ARBA" id="ARBA00010397"/>
    </source>
</evidence>
<dbReference type="Gramene" id="KGN62179">
    <property type="protein sequence ID" value="KGN62179"/>
    <property type="gene ID" value="Csa_2G310390"/>
</dbReference>
<dbReference type="Proteomes" id="UP000029981">
    <property type="component" value="Chromosome 2"/>
</dbReference>
<dbReference type="GO" id="GO:0001732">
    <property type="term" value="P:formation of cytoplasmic translation initiation complex"/>
    <property type="evidence" value="ECO:0000318"/>
    <property type="project" value="GO_Central"/>
</dbReference>
<dbReference type="SMART" id="SM00515">
    <property type="entry name" value="eIF5C"/>
    <property type="match status" value="1"/>
</dbReference>
<reference evidence="9 10" key="2">
    <citation type="journal article" date="2009" name="PLoS ONE">
        <title>An integrated genetic and cytogenetic map of the cucumber genome.</title>
        <authorList>
            <person name="Ren Y."/>
            <person name="Zhang Z."/>
            <person name="Liu J."/>
            <person name="Staub J.E."/>
            <person name="Han Y."/>
            <person name="Cheng Z."/>
            <person name="Li X."/>
            <person name="Lu J."/>
            <person name="Miao H."/>
            <person name="Kang H."/>
            <person name="Xie B."/>
            <person name="Gu X."/>
            <person name="Wang X."/>
            <person name="Du Y."/>
            <person name="Jin W."/>
            <person name="Huang S."/>
        </authorList>
    </citation>
    <scope>NUCLEOTIDE SEQUENCE [LARGE SCALE GENOMIC DNA]</scope>
    <source>
        <strain evidence="10">cv. 9930</strain>
    </source>
</reference>
<dbReference type="GO" id="GO:0005092">
    <property type="term" value="F:GDP-dissociation inhibitor activity"/>
    <property type="evidence" value="ECO:0000318"/>
    <property type="project" value="GO_Central"/>
</dbReference>
<dbReference type="SUPFAM" id="SSF48371">
    <property type="entry name" value="ARM repeat"/>
    <property type="match status" value="1"/>
</dbReference>
<evidence type="ECO:0000256" key="6">
    <source>
        <dbReference type="ARBA" id="ARBA00025032"/>
    </source>
</evidence>
<dbReference type="GO" id="GO:0071074">
    <property type="term" value="F:eukaryotic initiation factor eIF2 binding"/>
    <property type="evidence" value="ECO:0000318"/>
    <property type="project" value="GO_Central"/>
</dbReference>
<dbReference type="KEGG" id="csv:101210873"/>
<feature type="region of interest" description="Disordered" evidence="7">
    <location>
        <begin position="266"/>
        <end position="293"/>
    </location>
</feature>
<keyword evidence="10" id="KW-1185">Reference proteome</keyword>
<evidence type="ECO:0000313" key="9">
    <source>
        <dbReference type="EMBL" id="KGN62179.1"/>
    </source>
</evidence>
<reference evidence="9 10" key="3">
    <citation type="journal article" date="2010" name="BMC Genomics">
        <title>Transcriptome sequencing and comparative analysis of cucumber flowers with different sex types.</title>
        <authorList>
            <person name="Guo S."/>
            <person name="Zheng Y."/>
            <person name="Joung J.G."/>
            <person name="Liu S."/>
            <person name="Zhang Z."/>
            <person name="Crasta O.R."/>
            <person name="Sobral B.W."/>
            <person name="Xu Y."/>
            <person name="Huang S."/>
            <person name="Fei Z."/>
        </authorList>
    </citation>
    <scope>NUCLEOTIDE SEQUENCE [LARGE SCALE GENOMIC DNA]</scope>
    <source>
        <strain evidence="10">cv. 9930</strain>
    </source>
</reference>
<dbReference type="PANTHER" id="PTHR23001:SF28">
    <property type="entry name" value="EUKARYOTIC TRANSLATION INITIATION FACTOR 5-2-RELATED"/>
    <property type="match status" value="1"/>
</dbReference>
<dbReference type="SMR" id="A0A0A0LMB4"/>
<keyword evidence="4" id="KW-0648">Protein biosynthesis</keyword>
<evidence type="ECO:0000313" key="10">
    <source>
        <dbReference type="Proteomes" id="UP000029981"/>
    </source>
</evidence>
<feature type="compositionally biased region" description="Basic and acidic residues" evidence="7">
    <location>
        <begin position="147"/>
        <end position="178"/>
    </location>
</feature>
<organism evidence="9 10">
    <name type="scientific">Cucumis sativus</name>
    <name type="common">Cucumber</name>
    <dbReference type="NCBI Taxonomy" id="3659"/>
    <lineage>
        <taxon>Eukaryota</taxon>
        <taxon>Viridiplantae</taxon>
        <taxon>Streptophyta</taxon>
        <taxon>Embryophyta</taxon>
        <taxon>Tracheophyta</taxon>
        <taxon>Spermatophyta</taxon>
        <taxon>Magnoliopsida</taxon>
        <taxon>eudicotyledons</taxon>
        <taxon>Gunneridae</taxon>
        <taxon>Pentapetalae</taxon>
        <taxon>rosids</taxon>
        <taxon>fabids</taxon>
        <taxon>Cucurbitales</taxon>
        <taxon>Cucurbitaceae</taxon>
        <taxon>Benincaseae</taxon>
        <taxon>Cucumis</taxon>
    </lineage>
</organism>
<reference evidence="9 10" key="1">
    <citation type="journal article" date="2009" name="Nat. Genet.">
        <title>The genome of the cucumber, Cucumis sativus L.</title>
        <authorList>
            <person name="Huang S."/>
            <person name="Li R."/>
            <person name="Zhang Z."/>
            <person name="Li L."/>
            <person name="Gu X."/>
            <person name="Fan W."/>
            <person name="Lucas W.J."/>
            <person name="Wang X."/>
            <person name="Xie B."/>
            <person name="Ni P."/>
            <person name="Ren Y."/>
            <person name="Zhu H."/>
            <person name="Li J."/>
            <person name="Lin K."/>
            <person name="Jin W."/>
            <person name="Fei Z."/>
            <person name="Li G."/>
            <person name="Staub J."/>
            <person name="Kilian A."/>
            <person name="van der Vossen E.A."/>
            <person name="Wu Y."/>
            <person name="Guo J."/>
            <person name="He J."/>
            <person name="Jia Z."/>
            <person name="Ren Y."/>
            <person name="Tian G."/>
            <person name="Lu Y."/>
            <person name="Ruan J."/>
            <person name="Qian W."/>
            <person name="Wang M."/>
            <person name="Huang Q."/>
            <person name="Li B."/>
            <person name="Xuan Z."/>
            <person name="Cao J."/>
            <person name="Asan"/>
            <person name="Wu Z."/>
            <person name="Zhang J."/>
            <person name="Cai Q."/>
            <person name="Bai Y."/>
            <person name="Zhao B."/>
            <person name="Han Y."/>
            <person name="Li Y."/>
            <person name="Li X."/>
            <person name="Wang S."/>
            <person name="Shi Q."/>
            <person name="Liu S."/>
            <person name="Cho W.K."/>
            <person name="Kim J.Y."/>
            <person name="Xu Y."/>
            <person name="Heller-Uszynska K."/>
            <person name="Miao H."/>
            <person name="Cheng Z."/>
            <person name="Zhang S."/>
            <person name="Wu J."/>
            <person name="Yang Y."/>
            <person name="Kang H."/>
            <person name="Li M."/>
            <person name="Liang H."/>
            <person name="Ren X."/>
            <person name="Shi Z."/>
            <person name="Wen M."/>
            <person name="Jian M."/>
            <person name="Yang H."/>
            <person name="Zhang G."/>
            <person name="Yang Z."/>
            <person name="Chen R."/>
            <person name="Liu S."/>
            <person name="Li J."/>
            <person name="Ma L."/>
            <person name="Liu H."/>
            <person name="Zhou Y."/>
            <person name="Zhao J."/>
            <person name="Fang X."/>
            <person name="Li G."/>
            <person name="Fang L."/>
            <person name="Li Y."/>
            <person name="Liu D."/>
            <person name="Zheng H."/>
            <person name="Zhang Y."/>
            <person name="Qin N."/>
            <person name="Li Z."/>
            <person name="Yang G."/>
            <person name="Yang S."/>
            <person name="Bolund L."/>
            <person name="Kristiansen K."/>
            <person name="Zheng H."/>
            <person name="Li S."/>
            <person name="Zhang X."/>
            <person name="Yang H."/>
            <person name="Wang J."/>
            <person name="Sun R."/>
            <person name="Zhang B."/>
            <person name="Jiang S."/>
            <person name="Wang J."/>
            <person name="Du Y."/>
            <person name="Li S."/>
        </authorList>
    </citation>
    <scope>NUCLEOTIDE SEQUENCE [LARGE SCALE GENOMIC DNA]</scope>
    <source>
        <strain evidence="10">cv. 9930</strain>
    </source>
</reference>
<dbReference type="FunFam" id="2.20.25.350:FF:000001">
    <property type="entry name" value="Eukaryotic translation initiation factor 5"/>
    <property type="match status" value="1"/>
</dbReference>
<dbReference type="STRING" id="3659.A0A0A0LMB4"/>
<keyword evidence="2" id="KW-0396">Initiation factor</keyword>
<dbReference type="PROSITE" id="PS51363">
    <property type="entry name" value="W2"/>
    <property type="match status" value="1"/>
</dbReference>
<dbReference type="GO" id="GO:0005829">
    <property type="term" value="C:cytosol"/>
    <property type="evidence" value="ECO:0000318"/>
    <property type="project" value="GO_Central"/>
</dbReference>
<sequence length="444" mass="49072">MALQNIGASNRDDAFYRYKMPKMVTKIEGRGNGIKTNVVNMVEIAKALGRPASYTTKYFGCELGAQSKFDEKTGTSLVNGAHETAKLAGLLENFIKKYVQCYGCGNPETEIIITKTQMITMKCAACGFISDVDMRDKLTTFILKNPPEQKKGSKDKKAMRRAEKERLKEGEAADEEQKKIKKDVLKKKSTTTKDAVTKVPSKKKNNGSDEDHSPTRSHADDNDRAADDEDDDDVQWQTDTSLEAAKQRIQEQLSAVTADMVMLSTTEENKSSKKSSEHEKSAANGNKNGNGVSTHGALIQEIKDYLKKGASTTDLKSFLESLAGTRQEIVNALVEALFDGVGKGFSKEVVKKKKFLAVVAAVEGSQIILLRAIESFCLNTSPEAGKEVALVLKSLYDGDVIEEEFVLEWYQQGVAGANKSSQIWKYVKPFIEWLQNAESETEEE</sequence>
<gene>
    <name evidence="9" type="ORF">Csa_2G310390</name>
</gene>
<dbReference type="InterPro" id="IPR003307">
    <property type="entry name" value="W2_domain"/>
</dbReference>
<feature type="region of interest" description="Disordered" evidence="7">
    <location>
        <begin position="143"/>
        <end position="235"/>
    </location>
</feature>
<evidence type="ECO:0000256" key="3">
    <source>
        <dbReference type="ARBA" id="ARBA00022741"/>
    </source>
</evidence>
<dbReference type="Pfam" id="PF02020">
    <property type="entry name" value="W2"/>
    <property type="match status" value="1"/>
</dbReference>
<dbReference type="GO" id="GO:0003743">
    <property type="term" value="F:translation initiation factor activity"/>
    <property type="evidence" value="ECO:0000318"/>
    <property type="project" value="GO_Central"/>
</dbReference>
<keyword evidence="5" id="KW-0342">GTP-binding</keyword>
<dbReference type="InterPro" id="IPR016024">
    <property type="entry name" value="ARM-type_fold"/>
</dbReference>
<dbReference type="InterPro" id="IPR045196">
    <property type="entry name" value="IF2/IF5"/>
</dbReference>
<dbReference type="OMA" id="HEKGFNT"/>
<dbReference type="InterPro" id="IPR016190">
    <property type="entry name" value="Transl_init_fac_IF2/IF5_Zn-bd"/>
</dbReference>
<feature type="compositionally biased region" description="Basic and acidic residues" evidence="7">
    <location>
        <begin position="267"/>
        <end position="281"/>
    </location>
</feature>
<feature type="compositionally biased region" description="Basic residues" evidence="7">
    <location>
        <begin position="179"/>
        <end position="190"/>
    </location>
</feature>
<feature type="compositionally biased region" description="Basic and acidic residues" evidence="7">
    <location>
        <begin position="206"/>
        <end position="225"/>
    </location>
</feature>